<reference evidence="1 2" key="1">
    <citation type="submission" date="2018-08" db="EMBL/GenBank/DDBJ databases">
        <title>Genome and evolution of the arbuscular mycorrhizal fungus Diversispora epigaea (formerly Glomus versiforme) and its bacterial endosymbionts.</title>
        <authorList>
            <person name="Sun X."/>
            <person name="Fei Z."/>
            <person name="Harrison M."/>
        </authorList>
    </citation>
    <scope>NUCLEOTIDE SEQUENCE [LARGE SCALE GENOMIC DNA]</scope>
    <source>
        <strain evidence="1 2">IT104</strain>
    </source>
</reference>
<evidence type="ECO:0000313" key="2">
    <source>
        <dbReference type="Proteomes" id="UP000266861"/>
    </source>
</evidence>
<dbReference type="EMBL" id="PQFF01000142">
    <property type="protein sequence ID" value="RHZ79131.1"/>
    <property type="molecule type" value="Genomic_DNA"/>
</dbReference>
<keyword evidence="2" id="KW-1185">Reference proteome</keyword>
<accession>A0A397IT45</accession>
<dbReference type="AlphaFoldDB" id="A0A397IT45"/>
<dbReference type="Proteomes" id="UP000266861">
    <property type="component" value="Unassembled WGS sequence"/>
</dbReference>
<protein>
    <submittedName>
        <fullName evidence="1">Uncharacterized protein</fullName>
    </submittedName>
</protein>
<evidence type="ECO:0000313" key="1">
    <source>
        <dbReference type="EMBL" id="RHZ79131.1"/>
    </source>
</evidence>
<sequence>MNNDFRQNFLGSPDFPYFILKMNLGSSNNELQNFNQFLIVLLSREEVGGQMVLGVQVTVLVFFCNLCDSRISLSLDTNNNGFLREDDNRTYSSHGGGTGQNSINHLCHRGCVFGLGIQTVIVIRIPLFIFEDWIDWLWFLQYKRIYDSQTKITITLRAD</sequence>
<name>A0A397IT45_9GLOM</name>
<comment type="caution">
    <text evidence="1">The sequence shown here is derived from an EMBL/GenBank/DDBJ whole genome shotgun (WGS) entry which is preliminary data.</text>
</comment>
<gene>
    <name evidence="1" type="ORF">Glove_151g127</name>
</gene>
<organism evidence="1 2">
    <name type="scientific">Diversispora epigaea</name>
    <dbReference type="NCBI Taxonomy" id="1348612"/>
    <lineage>
        <taxon>Eukaryota</taxon>
        <taxon>Fungi</taxon>
        <taxon>Fungi incertae sedis</taxon>
        <taxon>Mucoromycota</taxon>
        <taxon>Glomeromycotina</taxon>
        <taxon>Glomeromycetes</taxon>
        <taxon>Diversisporales</taxon>
        <taxon>Diversisporaceae</taxon>
        <taxon>Diversispora</taxon>
    </lineage>
</organism>
<proteinExistence type="predicted"/>